<comment type="function">
    <text evidence="6">HflC and HflK could regulate a protease.</text>
</comment>
<dbReference type="PIRSF" id="PIRSF005651">
    <property type="entry name" value="HflC"/>
    <property type="match status" value="1"/>
</dbReference>
<sequence length="292" mass="31794">MKRSKKIGVTLAAVLVLIVMALSSACVVTQQNEYTVVRQFGEVVDIRGTAGVSLKIPLIQTASTLPNTVLLYDLPISDVITQDKKTMVADSFVLWKIEDPKLFIQTLNGSISNAESRLSTIVYNSMKNIISSRTQSDVISGRDGELAADIRDGVGDTLSQYGIQLIAVETKHLDLPDDNKEAVYQRMISERNNIAASYTAQGESDAQKIRSETDREVQVMLSEAEAQAEMLIAEGEAEYMNILSDAYSDPAKADFYSFVRALDAAKASLSGGGDTLFLSKDSPLAQIFYSGQ</sequence>
<keyword evidence="10" id="KW-1185">Reference proteome</keyword>
<protein>
    <recommendedName>
        <fullName evidence="6">Protein HflC</fullName>
    </recommendedName>
</protein>
<dbReference type="InterPro" id="IPR036013">
    <property type="entry name" value="Band_7/SPFH_dom_sf"/>
</dbReference>
<dbReference type="GO" id="GO:0016020">
    <property type="term" value="C:membrane"/>
    <property type="evidence" value="ECO:0007669"/>
    <property type="project" value="UniProtKB-SubCell"/>
</dbReference>
<evidence type="ECO:0000256" key="3">
    <source>
        <dbReference type="ARBA" id="ARBA00022692"/>
    </source>
</evidence>
<feature type="signal peptide" evidence="7">
    <location>
        <begin position="1"/>
        <end position="25"/>
    </location>
</feature>
<dbReference type="EMBL" id="JACONZ010000003">
    <property type="protein sequence ID" value="MBC5581917.1"/>
    <property type="molecule type" value="Genomic_DNA"/>
</dbReference>
<dbReference type="Pfam" id="PF01145">
    <property type="entry name" value="Band_7"/>
    <property type="match status" value="1"/>
</dbReference>
<comment type="subcellular location">
    <subcellularLocation>
        <location evidence="1">Membrane</location>
    </subcellularLocation>
</comment>
<dbReference type="PROSITE" id="PS51257">
    <property type="entry name" value="PROKAR_LIPOPROTEIN"/>
    <property type="match status" value="1"/>
</dbReference>
<dbReference type="InterPro" id="IPR010200">
    <property type="entry name" value="HflC"/>
</dbReference>
<keyword evidence="3" id="KW-0812">Transmembrane</keyword>
<proteinExistence type="inferred from homology"/>
<reference evidence="9" key="1">
    <citation type="submission" date="2020-08" db="EMBL/GenBank/DDBJ databases">
        <title>Genome public.</title>
        <authorList>
            <person name="Liu C."/>
            <person name="Sun Q."/>
        </authorList>
    </citation>
    <scope>NUCLEOTIDE SEQUENCE</scope>
    <source>
        <strain evidence="9">BX8</strain>
    </source>
</reference>
<dbReference type="InterPro" id="IPR001972">
    <property type="entry name" value="Stomatin_HflK_fam"/>
</dbReference>
<comment type="similarity">
    <text evidence="2 6">Belongs to the band 7/mec-2 family. HflC subfamily.</text>
</comment>
<organism evidence="9 10">
    <name type="scientific">Anaerofilum hominis</name>
    <dbReference type="NCBI Taxonomy" id="2763016"/>
    <lineage>
        <taxon>Bacteria</taxon>
        <taxon>Bacillati</taxon>
        <taxon>Bacillota</taxon>
        <taxon>Clostridia</taxon>
        <taxon>Eubacteriales</taxon>
        <taxon>Oscillospiraceae</taxon>
        <taxon>Anaerofilum</taxon>
    </lineage>
</organism>
<comment type="caution">
    <text evidence="9">The sequence shown here is derived from an EMBL/GenBank/DDBJ whole genome shotgun (WGS) entry which is preliminary data.</text>
</comment>
<dbReference type="SUPFAM" id="SSF117892">
    <property type="entry name" value="Band 7/SPFH domain"/>
    <property type="match status" value="1"/>
</dbReference>
<evidence type="ECO:0000256" key="4">
    <source>
        <dbReference type="ARBA" id="ARBA00022989"/>
    </source>
</evidence>
<keyword evidence="9" id="KW-0645">Protease</keyword>
<name>A0A923L1F8_9FIRM</name>
<evidence type="ECO:0000313" key="10">
    <source>
        <dbReference type="Proteomes" id="UP000659630"/>
    </source>
</evidence>
<keyword evidence="5" id="KW-0472">Membrane</keyword>
<evidence type="ECO:0000256" key="5">
    <source>
        <dbReference type="ARBA" id="ARBA00023136"/>
    </source>
</evidence>
<keyword evidence="7" id="KW-0732">Signal</keyword>
<evidence type="ECO:0000256" key="6">
    <source>
        <dbReference type="PIRNR" id="PIRNR005651"/>
    </source>
</evidence>
<evidence type="ECO:0000256" key="7">
    <source>
        <dbReference type="SAM" id="SignalP"/>
    </source>
</evidence>
<dbReference type="InterPro" id="IPR001107">
    <property type="entry name" value="Band_7"/>
</dbReference>
<accession>A0A923L1F8</accession>
<keyword evidence="4" id="KW-1133">Transmembrane helix</keyword>
<keyword evidence="9" id="KW-0378">Hydrolase</keyword>
<gene>
    <name evidence="9" type="ORF">H8S23_10385</name>
</gene>
<dbReference type="Proteomes" id="UP000659630">
    <property type="component" value="Unassembled WGS sequence"/>
</dbReference>
<dbReference type="PANTHER" id="PTHR42911:SF1">
    <property type="entry name" value="MODULATOR OF FTSH PROTEASE HFLC"/>
    <property type="match status" value="1"/>
</dbReference>
<dbReference type="GO" id="GO:0006508">
    <property type="term" value="P:proteolysis"/>
    <property type="evidence" value="ECO:0007669"/>
    <property type="project" value="UniProtKB-KW"/>
</dbReference>
<evidence type="ECO:0000256" key="1">
    <source>
        <dbReference type="ARBA" id="ARBA00004370"/>
    </source>
</evidence>
<dbReference type="PRINTS" id="PR00721">
    <property type="entry name" value="STOMATIN"/>
</dbReference>
<dbReference type="Gene3D" id="3.30.479.30">
    <property type="entry name" value="Band 7 domain"/>
    <property type="match status" value="1"/>
</dbReference>
<dbReference type="SMART" id="SM00244">
    <property type="entry name" value="PHB"/>
    <property type="match status" value="1"/>
</dbReference>
<evidence type="ECO:0000259" key="8">
    <source>
        <dbReference type="SMART" id="SM00244"/>
    </source>
</evidence>
<dbReference type="PANTHER" id="PTHR42911">
    <property type="entry name" value="MODULATOR OF FTSH PROTEASE HFLC"/>
    <property type="match status" value="1"/>
</dbReference>
<feature type="domain" description="Band 7" evidence="8">
    <location>
        <begin position="24"/>
        <end position="187"/>
    </location>
</feature>
<dbReference type="GO" id="GO:0008233">
    <property type="term" value="F:peptidase activity"/>
    <property type="evidence" value="ECO:0007669"/>
    <property type="project" value="UniProtKB-KW"/>
</dbReference>
<dbReference type="CDD" id="cd03405">
    <property type="entry name" value="SPFH_HflC"/>
    <property type="match status" value="1"/>
</dbReference>
<dbReference type="RefSeq" id="WP_186888271.1">
    <property type="nucleotide sequence ID" value="NZ_JACONZ010000003.1"/>
</dbReference>
<dbReference type="AlphaFoldDB" id="A0A923L1F8"/>
<evidence type="ECO:0000256" key="2">
    <source>
        <dbReference type="ARBA" id="ARBA00007862"/>
    </source>
</evidence>
<evidence type="ECO:0000313" key="9">
    <source>
        <dbReference type="EMBL" id="MBC5581917.1"/>
    </source>
</evidence>
<feature type="chain" id="PRO_5038832112" description="Protein HflC" evidence="7">
    <location>
        <begin position="26"/>
        <end position="292"/>
    </location>
</feature>